<feature type="region of interest" description="Disordered" evidence="2">
    <location>
        <begin position="1"/>
        <end position="43"/>
    </location>
</feature>
<name>A0A1G4KI42_9SACH</name>
<organism evidence="3 4">
    <name type="scientific">Lachancea meyersii CBS 8951</name>
    <dbReference type="NCBI Taxonomy" id="1266667"/>
    <lineage>
        <taxon>Eukaryota</taxon>
        <taxon>Fungi</taxon>
        <taxon>Dikarya</taxon>
        <taxon>Ascomycota</taxon>
        <taxon>Saccharomycotina</taxon>
        <taxon>Saccharomycetes</taxon>
        <taxon>Saccharomycetales</taxon>
        <taxon>Saccharomycetaceae</taxon>
        <taxon>Lachancea</taxon>
    </lineage>
</organism>
<feature type="region of interest" description="Disordered" evidence="2">
    <location>
        <begin position="209"/>
        <end position="228"/>
    </location>
</feature>
<feature type="coiled-coil region" evidence="1">
    <location>
        <begin position="89"/>
        <end position="116"/>
    </location>
</feature>
<evidence type="ECO:0000313" key="3">
    <source>
        <dbReference type="EMBL" id="SCV04220.1"/>
    </source>
</evidence>
<dbReference type="InterPro" id="IPR059172">
    <property type="entry name" value="SNF6"/>
</dbReference>
<dbReference type="EMBL" id="LT598480">
    <property type="protein sequence ID" value="SCV04220.1"/>
    <property type="molecule type" value="Genomic_DNA"/>
</dbReference>
<feature type="region of interest" description="Disordered" evidence="2">
    <location>
        <begin position="234"/>
        <end position="279"/>
    </location>
</feature>
<dbReference type="AlphaFoldDB" id="A0A1G4KI42"/>
<reference evidence="4" key="1">
    <citation type="submission" date="2016-03" db="EMBL/GenBank/DDBJ databases">
        <authorList>
            <person name="Devillers Hugo."/>
        </authorList>
    </citation>
    <scope>NUCLEOTIDE SEQUENCE [LARGE SCALE GENOMIC DNA]</scope>
</reference>
<sequence length="301" mass="34670">MAIKKRKSSNIKTLRNAQNNQHPHSSNDPARLKPENVGGPVHDESDILSYRAYLTQNLIKASEMMDILTTQNIRISKILPPPIYRNFDLKGMKKSIELEKENIDALKTRLQSYRQELPPEHVALKDLSEAVSNEGTDTRAIERIQNTFMSRFGKHLQDDRIVFHHQKFPQLRGDPSQAPADYWAKRGEILAQQREETLRLKALRAAEEQEELRRRSEEQERLRQKQEEQKLFEDPFAQQQQQQSQPVPGVLAYNGNSNQSQQQPTDPSQQGMLGSIFGDVNGENFNNGFEDEFGDLDTAFF</sequence>
<feature type="compositionally biased region" description="Low complexity" evidence="2">
    <location>
        <begin position="256"/>
        <end position="270"/>
    </location>
</feature>
<evidence type="ECO:0000256" key="1">
    <source>
        <dbReference type="SAM" id="Coils"/>
    </source>
</evidence>
<feature type="compositionally biased region" description="Polar residues" evidence="2">
    <location>
        <begin position="10"/>
        <end position="28"/>
    </location>
</feature>
<dbReference type="Proteomes" id="UP000191144">
    <property type="component" value="Chromosome H"/>
</dbReference>
<proteinExistence type="predicted"/>
<keyword evidence="1" id="KW-0175">Coiled coil</keyword>
<evidence type="ECO:0000313" key="4">
    <source>
        <dbReference type="Proteomes" id="UP000191144"/>
    </source>
</evidence>
<evidence type="ECO:0000256" key="2">
    <source>
        <dbReference type="SAM" id="MobiDB-lite"/>
    </source>
</evidence>
<gene>
    <name evidence="3" type="ORF">LAME_0H16710G</name>
</gene>
<dbReference type="CDD" id="cd22571">
    <property type="entry name" value="SNF6"/>
    <property type="match status" value="1"/>
</dbReference>
<accession>A0A1G4KI42</accession>
<dbReference type="OrthoDB" id="4034416at2759"/>
<keyword evidence="4" id="KW-1185">Reference proteome</keyword>
<protein>
    <submittedName>
        <fullName evidence="3">LAME_0H16710g1_1</fullName>
    </submittedName>
</protein>